<evidence type="ECO:0000313" key="11">
    <source>
        <dbReference type="EMBL" id="CAG8579026.1"/>
    </source>
</evidence>
<keyword evidence="3" id="KW-0547">Nucleotide-binding</keyword>
<evidence type="ECO:0000256" key="2">
    <source>
        <dbReference type="ARBA" id="ARBA00022664"/>
    </source>
</evidence>
<dbReference type="InterPro" id="IPR011545">
    <property type="entry name" value="DEAD/DEAH_box_helicase_dom"/>
</dbReference>
<dbReference type="EMBL" id="CAJVPP010001923">
    <property type="protein sequence ID" value="CAG8579026.1"/>
    <property type="molecule type" value="Genomic_DNA"/>
</dbReference>
<dbReference type="GO" id="GO:0016787">
    <property type="term" value="F:hydrolase activity"/>
    <property type="evidence" value="ECO:0007669"/>
    <property type="project" value="UniProtKB-KW"/>
</dbReference>
<evidence type="ECO:0000256" key="4">
    <source>
        <dbReference type="ARBA" id="ARBA00022801"/>
    </source>
</evidence>
<feature type="region of interest" description="Disordered" evidence="8">
    <location>
        <begin position="701"/>
        <end position="722"/>
    </location>
</feature>
<protein>
    <recommendedName>
        <fullName evidence="1">RNA helicase</fullName>
        <ecNumber evidence="1">3.6.4.13</ecNumber>
    </recommendedName>
</protein>
<dbReference type="SMART" id="SM00490">
    <property type="entry name" value="HELICc"/>
    <property type="match status" value="1"/>
</dbReference>
<evidence type="ECO:0000256" key="1">
    <source>
        <dbReference type="ARBA" id="ARBA00012552"/>
    </source>
</evidence>
<dbReference type="PANTHER" id="PTHR18934:SF85">
    <property type="entry name" value="ATP-DEPENDENT RNA HELICASE DHX8"/>
    <property type="match status" value="1"/>
</dbReference>
<comment type="catalytic activity">
    <reaction evidence="7">
        <text>ATP + H2O = ADP + phosphate + H(+)</text>
        <dbReference type="Rhea" id="RHEA:13065"/>
        <dbReference type="ChEBI" id="CHEBI:15377"/>
        <dbReference type="ChEBI" id="CHEBI:15378"/>
        <dbReference type="ChEBI" id="CHEBI:30616"/>
        <dbReference type="ChEBI" id="CHEBI:43474"/>
        <dbReference type="ChEBI" id="CHEBI:456216"/>
        <dbReference type="EC" id="3.6.4.13"/>
    </reaction>
</comment>
<dbReference type="InterPro" id="IPR007502">
    <property type="entry name" value="Helicase-assoc_dom"/>
</dbReference>
<evidence type="ECO:0000256" key="3">
    <source>
        <dbReference type="ARBA" id="ARBA00022741"/>
    </source>
</evidence>
<dbReference type="SMART" id="SM00847">
    <property type="entry name" value="HA2"/>
    <property type="match status" value="1"/>
</dbReference>
<dbReference type="GO" id="GO:0071013">
    <property type="term" value="C:catalytic step 2 spliceosome"/>
    <property type="evidence" value="ECO:0007669"/>
    <property type="project" value="TreeGrafter"/>
</dbReference>
<dbReference type="FunFam" id="3.40.50.300:FF:000145">
    <property type="entry name" value="probable ATP-dependent RNA helicase DHX40"/>
    <property type="match status" value="1"/>
</dbReference>
<keyword evidence="5" id="KW-0347">Helicase</keyword>
<dbReference type="InterPro" id="IPR001650">
    <property type="entry name" value="Helicase_C-like"/>
</dbReference>
<evidence type="ECO:0000256" key="7">
    <source>
        <dbReference type="ARBA" id="ARBA00047984"/>
    </source>
</evidence>
<feature type="domain" description="Helicase ATP-binding" evidence="9">
    <location>
        <begin position="23"/>
        <end position="185"/>
    </location>
</feature>
<dbReference type="Pfam" id="PF00271">
    <property type="entry name" value="Helicase_C"/>
    <property type="match status" value="1"/>
</dbReference>
<dbReference type="InterPro" id="IPR014001">
    <property type="entry name" value="Helicase_ATP-bd"/>
</dbReference>
<evidence type="ECO:0000259" key="9">
    <source>
        <dbReference type="PROSITE" id="PS51192"/>
    </source>
</evidence>
<dbReference type="Pfam" id="PF04408">
    <property type="entry name" value="WHD_HA2"/>
    <property type="match status" value="1"/>
</dbReference>
<name>A0A9N9G5M9_FUNMO</name>
<dbReference type="FunFam" id="3.40.50.300:FF:000615">
    <property type="entry name" value="pre-mRNA-splicing factor ATP-dependent RNA helicase DEAH7"/>
    <property type="match status" value="1"/>
</dbReference>
<dbReference type="GO" id="GO:0000390">
    <property type="term" value="P:spliceosomal complex disassembly"/>
    <property type="evidence" value="ECO:0007669"/>
    <property type="project" value="TreeGrafter"/>
</dbReference>
<dbReference type="SUPFAM" id="SSF52540">
    <property type="entry name" value="P-loop containing nucleoside triphosphate hydrolases"/>
    <property type="match status" value="1"/>
</dbReference>
<feature type="domain" description="Helicase C-terminal" evidence="10">
    <location>
        <begin position="213"/>
        <end position="395"/>
    </location>
</feature>
<keyword evidence="12" id="KW-1185">Reference proteome</keyword>
<evidence type="ECO:0000259" key="10">
    <source>
        <dbReference type="PROSITE" id="PS51194"/>
    </source>
</evidence>
<dbReference type="SMART" id="SM00487">
    <property type="entry name" value="DEXDc"/>
    <property type="match status" value="1"/>
</dbReference>
<dbReference type="Gene3D" id="3.40.50.300">
    <property type="entry name" value="P-loop containing nucleotide triphosphate hydrolases"/>
    <property type="match status" value="2"/>
</dbReference>
<dbReference type="Pfam" id="PF21010">
    <property type="entry name" value="HA2_C"/>
    <property type="match status" value="1"/>
</dbReference>
<dbReference type="GO" id="GO:0003724">
    <property type="term" value="F:RNA helicase activity"/>
    <property type="evidence" value="ECO:0007669"/>
    <property type="project" value="UniProtKB-EC"/>
</dbReference>
<evidence type="ECO:0000256" key="8">
    <source>
        <dbReference type="SAM" id="MobiDB-lite"/>
    </source>
</evidence>
<accession>A0A9N9G5M9</accession>
<dbReference type="GO" id="GO:0005524">
    <property type="term" value="F:ATP binding"/>
    <property type="evidence" value="ECO:0007669"/>
    <property type="project" value="UniProtKB-KW"/>
</dbReference>
<evidence type="ECO:0000313" key="12">
    <source>
        <dbReference type="Proteomes" id="UP000789375"/>
    </source>
</evidence>
<evidence type="ECO:0000256" key="6">
    <source>
        <dbReference type="ARBA" id="ARBA00022840"/>
    </source>
</evidence>
<dbReference type="PANTHER" id="PTHR18934">
    <property type="entry name" value="ATP-DEPENDENT RNA HELICASE"/>
    <property type="match status" value="1"/>
</dbReference>
<keyword evidence="6" id="KW-0067">ATP-binding</keyword>
<dbReference type="InterPro" id="IPR027417">
    <property type="entry name" value="P-loop_NTPase"/>
</dbReference>
<keyword evidence="2" id="KW-0507">mRNA processing</keyword>
<evidence type="ECO:0000256" key="5">
    <source>
        <dbReference type="ARBA" id="ARBA00022806"/>
    </source>
</evidence>
<organism evidence="11 12">
    <name type="scientific">Funneliformis mosseae</name>
    <name type="common">Endomycorrhizal fungus</name>
    <name type="synonym">Glomus mosseae</name>
    <dbReference type="NCBI Taxonomy" id="27381"/>
    <lineage>
        <taxon>Eukaryota</taxon>
        <taxon>Fungi</taxon>
        <taxon>Fungi incertae sedis</taxon>
        <taxon>Mucoromycota</taxon>
        <taxon>Glomeromycotina</taxon>
        <taxon>Glomeromycetes</taxon>
        <taxon>Glomerales</taxon>
        <taxon>Glomeraceae</taxon>
        <taxon>Funneliformis</taxon>
    </lineage>
</organism>
<dbReference type="EC" id="3.6.4.13" evidence="1"/>
<gene>
    <name evidence="11" type="ORF">FMOSSE_LOCUS7853</name>
</gene>
<proteinExistence type="predicted"/>
<dbReference type="AlphaFoldDB" id="A0A9N9G5M9"/>
<dbReference type="InterPro" id="IPR048333">
    <property type="entry name" value="HA2_WH"/>
</dbReference>
<dbReference type="Gene3D" id="1.20.120.1080">
    <property type="match status" value="1"/>
</dbReference>
<dbReference type="GO" id="GO:0003723">
    <property type="term" value="F:RNA binding"/>
    <property type="evidence" value="ECO:0007669"/>
    <property type="project" value="TreeGrafter"/>
</dbReference>
<dbReference type="PROSITE" id="PS51194">
    <property type="entry name" value="HELICASE_CTER"/>
    <property type="match status" value="1"/>
</dbReference>
<dbReference type="PROSITE" id="PS51192">
    <property type="entry name" value="HELICASE_ATP_BIND_1"/>
    <property type="match status" value="1"/>
</dbReference>
<reference evidence="11" key="1">
    <citation type="submission" date="2021-06" db="EMBL/GenBank/DDBJ databases">
        <authorList>
            <person name="Kallberg Y."/>
            <person name="Tangrot J."/>
            <person name="Rosling A."/>
        </authorList>
    </citation>
    <scope>NUCLEOTIDE SEQUENCE</scope>
    <source>
        <strain evidence="11">87-6 pot B 2015</strain>
    </source>
</reference>
<comment type="caution">
    <text evidence="11">The sequence shown here is derived from an EMBL/GenBank/DDBJ whole genome shotgun (WGS) entry which is preliminary data.</text>
</comment>
<keyword evidence="4" id="KW-0378">Hydrolase</keyword>
<sequence>MVNSRIIKQRESLPIFHFRQEIIDAIKNENLLVIIGETGSGKTTQIPQYILESFEDCRLIGVTQPRRIAAITVANRVSEEHGTRLGSEVGYCIRFDDCTSAKTRLKYMTDGVLLREATLDPKLEHYDVIIIDEAHERTLETDVLFGLLKETHRLRPELKILVMSATLNVEKFSDFFNECPIFSIPGRTYEVAINHHRDAKIISLKSTYVQRAVDTTLYIHTHEPPGDILVFLTGQNEIEKSCRDLDNQARELNYRRDVQYYDEVRNLIVFPIYASLETMEQKAIFEDPPEGTRKVVFATNIAQTSVTIPGIKYVIDSGYVKQKSYDPSTGMDALLVVPISQAAATQRAGRAGRTAPGKAFRLYSRESFEQLEVDTVPEIQRSSLLGTVLSLKKMGIRDILHFEFIDPPDPMLVKNALKQLFLLEAIDEQGMLTPLGDEMCIFPLNPFLSRVLIASARQFGCSREVSTIVAMLSVEEIFITPRDEERLFEADERRKVFYHSSGDYMTLLQVFEGYRDSGYDRDWCRDRYLNHRALSMAKNVRDQLRELMERHGVSIISCRQKDNQDGDHRKKRSKQTYYETKKYDFTKILEAFSTSYFIHLAKRHPHRSVFYHYASANIHTSEMIDSNSSLLALHISPLSALHPENKIVKVDSLDWVIYHSILYTSKALMKVVSKVKLEWIEEKLKLFKKLETVDLGVDDNKKDKQEKEVDDESVDSIGKESNYIDEEEMKRKKLEAIEAARQRALNRRSLNPDN</sequence>
<dbReference type="Proteomes" id="UP000789375">
    <property type="component" value="Unassembled WGS sequence"/>
</dbReference>
<dbReference type="CDD" id="cd18791">
    <property type="entry name" value="SF2_C_RHA"/>
    <property type="match status" value="1"/>
</dbReference>
<dbReference type="Pfam" id="PF00270">
    <property type="entry name" value="DEAD"/>
    <property type="match status" value="1"/>
</dbReference>